<name>A0A3M8QA37_9GAMM</name>
<keyword evidence="1" id="KW-0812">Transmembrane</keyword>
<keyword evidence="3" id="KW-1185">Reference proteome</keyword>
<organism evidence="2 3">
    <name type="scientific">Marinomonas hwangdonensis</name>
    <dbReference type="NCBI Taxonomy" id="1053647"/>
    <lineage>
        <taxon>Bacteria</taxon>
        <taxon>Pseudomonadati</taxon>
        <taxon>Pseudomonadota</taxon>
        <taxon>Gammaproteobacteria</taxon>
        <taxon>Oceanospirillales</taxon>
        <taxon>Oceanospirillaceae</taxon>
        <taxon>Marinomonas</taxon>
    </lineage>
</organism>
<sequence length="60" mass="6637">MKSKHKKTPDYWGIVFVGSVFLSSLGSFMVANHGNNTLSYSPSTANQVEIARFNDVDQNT</sequence>
<accession>A0A3M8QA37</accession>
<dbReference type="Proteomes" id="UP000280507">
    <property type="component" value="Unassembled WGS sequence"/>
</dbReference>
<feature type="transmembrane region" description="Helical" evidence="1">
    <location>
        <begin position="12"/>
        <end position="31"/>
    </location>
</feature>
<dbReference type="RefSeq" id="WP_123094264.1">
    <property type="nucleotide sequence ID" value="NZ_RIZG01000001.1"/>
</dbReference>
<evidence type="ECO:0000256" key="1">
    <source>
        <dbReference type="SAM" id="Phobius"/>
    </source>
</evidence>
<dbReference type="AlphaFoldDB" id="A0A3M8QA37"/>
<evidence type="ECO:0000313" key="2">
    <source>
        <dbReference type="EMBL" id="RNF52923.1"/>
    </source>
</evidence>
<evidence type="ECO:0000313" key="3">
    <source>
        <dbReference type="Proteomes" id="UP000280507"/>
    </source>
</evidence>
<reference evidence="2 3" key="1">
    <citation type="journal article" date="2012" name="Int. J. Syst. Evol. Microbiol.">
        <title>Marinomonas hwangdonensis sp. nov., isolated from seawater.</title>
        <authorList>
            <person name="Jung Y.T."/>
            <person name="Oh T.K."/>
            <person name="Yoon J.H."/>
        </authorList>
    </citation>
    <scope>NUCLEOTIDE SEQUENCE [LARGE SCALE GENOMIC DNA]</scope>
    <source>
        <strain evidence="2 3">HDW-15</strain>
    </source>
</reference>
<keyword evidence="1" id="KW-1133">Transmembrane helix</keyword>
<protein>
    <submittedName>
        <fullName evidence="2">Uncharacterized protein</fullName>
    </submittedName>
</protein>
<comment type="caution">
    <text evidence="2">The sequence shown here is derived from an EMBL/GenBank/DDBJ whole genome shotgun (WGS) entry which is preliminary data.</text>
</comment>
<keyword evidence="1" id="KW-0472">Membrane</keyword>
<gene>
    <name evidence="2" type="ORF">EBI00_02115</name>
</gene>
<dbReference type="EMBL" id="RIZG01000001">
    <property type="protein sequence ID" value="RNF52923.1"/>
    <property type="molecule type" value="Genomic_DNA"/>
</dbReference>
<proteinExistence type="predicted"/>